<keyword evidence="2" id="KW-1185">Reference proteome</keyword>
<evidence type="ECO:0000313" key="1">
    <source>
        <dbReference type="EMBL" id="WXB11056.1"/>
    </source>
</evidence>
<protein>
    <submittedName>
        <fullName evidence="1">SRPBCC family protein</fullName>
    </submittedName>
</protein>
<sequence>MASIRKEVVINARPESIWSAARDFGALHRRLVPGFVTDARLDGDARIVTFSNGAVARERLVDLDDETRRLAWTVVESPFGLEHHNGVLQIFDEGEDQSLVVWTADLLPNDPASTIDGFMERGLEVMKRTFERPGSRS</sequence>
<dbReference type="CDD" id="cd07821">
    <property type="entry name" value="PYR_PYL_RCAR_like"/>
    <property type="match status" value="1"/>
</dbReference>
<dbReference type="InterPro" id="IPR019587">
    <property type="entry name" value="Polyketide_cyclase/dehydratase"/>
</dbReference>
<accession>A0ABZ2LMR0</accession>
<dbReference type="Gene3D" id="3.30.530.20">
    <property type="match status" value="1"/>
</dbReference>
<dbReference type="SUPFAM" id="SSF55961">
    <property type="entry name" value="Bet v1-like"/>
    <property type="match status" value="1"/>
</dbReference>
<dbReference type="Proteomes" id="UP001370348">
    <property type="component" value="Chromosome"/>
</dbReference>
<dbReference type="EMBL" id="CP089984">
    <property type="protein sequence ID" value="WXB11056.1"/>
    <property type="molecule type" value="Genomic_DNA"/>
</dbReference>
<dbReference type="RefSeq" id="WP_394820671.1">
    <property type="nucleotide sequence ID" value="NZ_CP089984.1"/>
</dbReference>
<gene>
    <name evidence="1" type="ORF">LZC94_24615</name>
</gene>
<proteinExistence type="predicted"/>
<name>A0ABZ2LMR0_9BACT</name>
<dbReference type="Pfam" id="PF10604">
    <property type="entry name" value="Polyketide_cyc2"/>
    <property type="match status" value="1"/>
</dbReference>
<reference evidence="1 2" key="1">
    <citation type="submission" date="2021-12" db="EMBL/GenBank/DDBJ databases">
        <title>Discovery of the Pendulisporaceae a myxobacterial family with distinct sporulation behavior and unique specialized metabolism.</title>
        <authorList>
            <person name="Garcia R."/>
            <person name="Popoff A."/>
            <person name="Bader C.D."/>
            <person name="Loehr J."/>
            <person name="Walesch S."/>
            <person name="Walt C."/>
            <person name="Boldt J."/>
            <person name="Bunk B."/>
            <person name="Haeckl F.J.F.P.J."/>
            <person name="Gunesch A.P."/>
            <person name="Birkelbach J."/>
            <person name="Nuebel U."/>
            <person name="Pietschmann T."/>
            <person name="Bach T."/>
            <person name="Mueller R."/>
        </authorList>
    </citation>
    <scope>NUCLEOTIDE SEQUENCE [LARGE SCALE GENOMIC DNA]</scope>
    <source>
        <strain evidence="1 2">MSr11954</strain>
    </source>
</reference>
<evidence type="ECO:0000313" key="2">
    <source>
        <dbReference type="Proteomes" id="UP001370348"/>
    </source>
</evidence>
<dbReference type="InterPro" id="IPR023393">
    <property type="entry name" value="START-like_dom_sf"/>
</dbReference>
<organism evidence="1 2">
    <name type="scientific">Pendulispora albinea</name>
    <dbReference type="NCBI Taxonomy" id="2741071"/>
    <lineage>
        <taxon>Bacteria</taxon>
        <taxon>Pseudomonadati</taxon>
        <taxon>Myxococcota</taxon>
        <taxon>Myxococcia</taxon>
        <taxon>Myxococcales</taxon>
        <taxon>Sorangiineae</taxon>
        <taxon>Pendulisporaceae</taxon>
        <taxon>Pendulispora</taxon>
    </lineage>
</organism>